<dbReference type="PIRSF" id="PIRSF006076">
    <property type="entry name" value="OM_assembly_OMP85"/>
    <property type="match status" value="1"/>
</dbReference>
<sequence>MTNQMGGRRRVRSRDSISFRKGQTAARGRVSGWIAPLLVAGLSLGTIPAAPAWAQSYSFNTVQIDGNQRIETATILSYAGISRGQTVSAAELNDAYQRILASGLFEEVRLEPRGNTLVISVTEFPTINQISFEGNRRLKTEVLETAIQSQSRRVFNPATAERDAAAIADAYAQAGRLAATVNPTIIRRSDNRVDLVFEIFEGGLVEIERIGFVGNRVFSDSRLRRVLETKQAGLLRALIQRDTFVADRIEFDKQVLQDFYFSRGYVDFRTTAVNTQLARERDGFFVTFNVEEGQQFRFGAITATTDLPDVNADEFGAALNVREGGVYSPMIVEDNIARLERLAIQKGLNFIRVEPRIVRNERDLTLDVEFAMVRGPRIFVERIDIEGNATTLDRVIRRQFRVAEGDPFNPREIRESAERIRALGFFSDARVNAREGTTPDQVIVDVEVEEQPTGSLSFGGAYGTNGGFALIASFSETNFLGRGQRLQLDVSGAEENQTYEIRFTEPALLGRDLALDLELGYRETNNSFADYDTSIIRFSPGLTFPVSAGGRLRTFYKAESVEISNYEFTGTLIADEEAQGQLWSSALGYTYSYDNRRSGLNPDAGVLLQFGQEFAGLGGDSTYVKTTARAQAQTSILNDEVTLRATLEGGMLNFTSGSSRVTDRFLIGGSIMRGFTPDGIGPREVRTTGGAVEVNDALGGNMYAVAKIEAEFPLGLPEEYGIRGGLFYDVGSVWDLDLTNANTIYDDFSLRHVVGVSIFWDSVIGPLRFNFSKALEKEDFDDEQTFNLTISTRF</sequence>
<dbReference type="PANTHER" id="PTHR12815">
    <property type="entry name" value="SORTING AND ASSEMBLY MACHINERY SAMM50 PROTEIN FAMILY MEMBER"/>
    <property type="match status" value="1"/>
</dbReference>
<gene>
    <name evidence="8 11" type="primary">bamA</name>
    <name evidence="11" type="ORF">ACFQ3C_16135</name>
</gene>
<name>A0ABW3TG96_9RHOB</name>
<keyword evidence="3 8" id="KW-0812">Transmembrane</keyword>
<accession>A0ABW3TG96</accession>
<dbReference type="PANTHER" id="PTHR12815:SF23">
    <property type="entry name" value="OUTER MEMBRANE PROTEIN ASSEMBLY FACTOR BAMA"/>
    <property type="match status" value="1"/>
</dbReference>
<proteinExistence type="inferred from homology"/>
<dbReference type="InterPro" id="IPR000184">
    <property type="entry name" value="Bac_surfAg_D15"/>
</dbReference>
<dbReference type="Pfam" id="PF07244">
    <property type="entry name" value="POTRA"/>
    <property type="match status" value="4"/>
</dbReference>
<evidence type="ECO:0000256" key="5">
    <source>
        <dbReference type="ARBA" id="ARBA00022737"/>
    </source>
</evidence>
<evidence type="ECO:0000313" key="11">
    <source>
        <dbReference type="EMBL" id="MFD1196199.1"/>
    </source>
</evidence>
<dbReference type="HAMAP" id="MF_01430">
    <property type="entry name" value="OM_assembly_BamA"/>
    <property type="match status" value="1"/>
</dbReference>
<evidence type="ECO:0000256" key="7">
    <source>
        <dbReference type="ARBA" id="ARBA00023237"/>
    </source>
</evidence>
<evidence type="ECO:0000256" key="9">
    <source>
        <dbReference type="NCBIfam" id="TIGR03303"/>
    </source>
</evidence>
<feature type="domain" description="POTRA" evidence="10">
    <location>
        <begin position="57"/>
        <end position="124"/>
    </location>
</feature>
<evidence type="ECO:0000256" key="3">
    <source>
        <dbReference type="ARBA" id="ARBA00022692"/>
    </source>
</evidence>
<comment type="subcellular location">
    <subcellularLocation>
        <location evidence="8">Cell outer membrane</location>
    </subcellularLocation>
    <subcellularLocation>
        <location evidence="1">Membrane</location>
    </subcellularLocation>
</comment>
<keyword evidence="2 8" id="KW-1134">Transmembrane beta strand</keyword>
<dbReference type="Gene3D" id="3.10.20.310">
    <property type="entry name" value="membrane protein fhac"/>
    <property type="match status" value="5"/>
</dbReference>
<evidence type="ECO:0000313" key="12">
    <source>
        <dbReference type="Proteomes" id="UP001597151"/>
    </source>
</evidence>
<dbReference type="InterPro" id="IPR023707">
    <property type="entry name" value="OM_assembly_BamA"/>
</dbReference>
<organism evidence="11 12">
    <name type="scientific">Seohaeicola saemankumensis</name>
    <dbReference type="NCBI Taxonomy" id="481181"/>
    <lineage>
        <taxon>Bacteria</taxon>
        <taxon>Pseudomonadati</taxon>
        <taxon>Pseudomonadota</taxon>
        <taxon>Alphaproteobacteria</taxon>
        <taxon>Rhodobacterales</taxon>
        <taxon>Roseobacteraceae</taxon>
        <taxon>Seohaeicola</taxon>
    </lineage>
</organism>
<dbReference type="InterPro" id="IPR039910">
    <property type="entry name" value="D15-like"/>
</dbReference>
<dbReference type="PROSITE" id="PS51779">
    <property type="entry name" value="POTRA"/>
    <property type="match status" value="3"/>
</dbReference>
<dbReference type="RefSeq" id="WP_380793904.1">
    <property type="nucleotide sequence ID" value="NZ_JBHTKR010000006.1"/>
</dbReference>
<dbReference type="Pfam" id="PF01103">
    <property type="entry name" value="Omp85"/>
    <property type="match status" value="1"/>
</dbReference>
<comment type="caution">
    <text evidence="11">The sequence shown here is derived from an EMBL/GenBank/DDBJ whole genome shotgun (WGS) entry which is preliminary data.</text>
</comment>
<evidence type="ECO:0000256" key="1">
    <source>
        <dbReference type="ARBA" id="ARBA00004370"/>
    </source>
</evidence>
<evidence type="ECO:0000259" key="10">
    <source>
        <dbReference type="PROSITE" id="PS51779"/>
    </source>
</evidence>
<feature type="domain" description="POTRA" evidence="10">
    <location>
        <begin position="378"/>
        <end position="451"/>
    </location>
</feature>
<reference evidence="12" key="1">
    <citation type="journal article" date="2019" name="Int. J. Syst. Evol. Microbiol.">
        <title>The Global Catalogue of Microorganisms (GCM) 10K type strain sequencing project: providing services to taxonomists for standard genome sequencing and annotation.</title>
        <authorList>
            <consortium name="The Broad Institute Genomics Platform"/>
            <consortium name="The Broad Institute Genome Sequencing Center for Infectious Disease"/>
            <person name="Wu L."/>
            <person name="Ma J."/>
        </authorList>
    </citation>
    <scope>NUCLEOTIDE SEQUENCE [LARGE SCALE GENOMIC DNA]</scope>
    <source>
        <strain evidence="12">CCUG 55328</strain>
    </source>
</reference>
<dbReference type="InterPro" id="IPR034746">
    <property type="entry name" value="POTRA"/>
</dbReference>
<keyword evidence="5 8" id="KW-0677">Repeat</keyword>
<evidence type="ECO:0000256" key="4">
    <source>
        <dbReference type="ARBA" id="ARBA00022729"/>
    </source>
</evidence>
<evidence type="ECO:0000256" key="8">
    <source>
        <dbReference type="HAMAP-Rule" id="MF_01430"/>
    </source>
</evidence>
<keyword evidence="6 8" id="KW-0472">Membrane</keyword>
<keyword evidence="12" id="KW-1185">Reference proteome</keyword>
<protein>
    <recommendedName>
        <fullName evidence="8 9">Outer membrane protein assembly factor BamA</fullName>
    </recommendedName>
</protein>
<evidence type="ECO:0000256" key="2">
    <source>
        <dbReference type="ARBA" id="ARBA00022452"/>
    </source>
</evidence>
<keyword evidence="4 8" id="KW-0732">Signal</keyword>
<comment type="subunit">
    <text evidence="8">Part of the Bam complex.</text>
</comment>
<dbReference type="Gene3D" id="2.40.160.50">
    <property type="entry name" value="membrane protein fhac: a member of the omp85/tpsb transporter family"/>
    <property type="match status" value="1"/>
</dbReference>
<evidence type="ECO:0000256" key="6">
    <source>
        <dbReference type="ARBA" id="ARBA00023136"/>
    </source>
</evidence>
<dbReference type="InterPro" id="IPR010827">
    <property type="entry name" value="BamA/TamA_POTRA"/>
</dbReference>
<dbReference type="Proteomes" id="UP001597151">
    <property type="component" value="Unassembled WGS sequence"/>
</dbReference>
<dbReference type="NCBIfam" id="TIGR03303">
    <property type="entry name" value="OM_YaeT"/>
    <property type="match status" value="1"/>
</dbReference>
<dbReference type="EMBL" id="JBHTKR010000006">
    <property type="protein sequence ID" value="MFD1196199.1"/>
    <property type="molecule type" value="Genomic_DNA"/>
</dbReference>
<comment type="function">
    <text evidence="8">Part of the outer membrane protein assembly complex, which is involved in assembly and insertion of beta-barrel proteins into the outer membrane.</text>
</comment>
<keyword evidence="7 8" id="KW-0998">Cell outer membrane</keyword>
<feature type="domain" description="POTRA" evidence="10">
    <location>
        <begin position="125"/>
        <end position="202"/>
    </location>
</feature>
<comment type="similarity">
    <text evidence="8">Belongs to the BamA family.</text>
</comment>